<feature type="transmembrane region" description="Helical" evidence="1">
    <location>
        <begin position="147"/>
        <end position="166"/>
    </location>
</feature>
<keyword evidence="1" id="KW-0472">Membrane</keyword>
<feature type="transmembrane region" description="Helical" evidence="1">
    <location>
        <begin position="121"/>
        <end position="140"/>
    </location>
</feature>
<feature type="transmembrane region" description="Helical" evidence="1">
    <location>
        <begin position="45"/>
        <end position="64"/>
    </location>
</feature>
<evidence type="ECO:0000313" key="3">
    <source>
        <dbReference type="Proteomes" id="UP000184389"/>
    </source>
</evidence>
<dbReference type="InterPro" id="IPR025699">
    <property type="entry name" value="ABC2_memb-like"/>
</dbReference>
<dbReference type="RefSeq" id="WP_072745174.1">
    <property type="nucleotide sequence ID" value="NZ_FQXR01000017.1"/>
</dbReference>
<dbReference type="EMBL" id="FQXR01000017">
    <property type="protein sequence ID" value="SHI16986.1"/>
    <property type="molecule type" value="Genomic_DNA"/>
</dbReference>
<organism evidence="2 3">
    <name type="scientific">Sporanaerobacter acetigenes DSM 13106</name>
    <dbReference type="NCBI Taxonomy" id="1123281"/>
    <lineage>
        <taxon>Bacteria</taxon>
        <taxon>Bacillati</taxon>
        <taxon>Bacillota</taxon>
        <taxon>Tissierellia</taxon>
        <taxon>Tissierellales</taxon>
        <taxon>Sporanaerobacteraceae</taxon>
        <taxon>Sporanaerobacter</taxon>
    </lineage>
</organism>
<accession>A0A1M5YYA3</accession>
<evidence type="ECO:0000256" key="1">
    <source>
        <dbReference type="SAM" id="Phobius"/>
    </source>
</evidence>
<dbReference type="Pfam" id="PF13346">
    <property type="entry name" value="ABC2_membrane_5"/>
    <property type="match status" value="1"/>
</dbReference>
<sequence length="211" mass="24760">MIGMLKRDLTFMIADKKNRLFFLLYIPFLLFIVESDDPKWPYGIILYTYTYLMAITPFSYDVTHKTSYMINSLPISRKGIVLQKYLLTFVYFLITIVYSGVYLWIINILRIKTVDYFNLEMIKTVIPVILISTSLIYPAYFRFEPKLAQVVHMIIFMSSFIAMINVANLGEKAMINYINLPTISNYILPISIVLYLLSLLLSMKLYETRDL</sequence>
<dbReference type="Proteomes" id="UP000184389">
    <property type="component" value="Unassembled WGS sequence"/>
</dbReference>
<gene>
    <name evidence="2" type="ORF">SAMN02745180_02550</name>
</gene>
<protein>
    <submittedName>
        <fullName evidence="2">ABC-2 family transporter protein</fullName>
    </submittedName>
</protein>
<feature type="transmembrane region" description="Helical" evidence="1">
    <location>
        <begin position="186"/>
        <end position="206"/>
    </location>
</feature>
<evidence type="ECO:0000313" key="2">
    <source>
        <dbReference type="EMBL" id="SHI16986.1"/>
    </source>
</evidence>
<keyword evidence="1" id="KW-0812">Transmembrane</keyword>
<dbReference type="AlphaFoldDB" id="A0A1M5YYA3"/>
<dbReference type="PANTHER" id="PTHR41309">
    <property type="entry name" value="MEMBRANE PROTEIN-RELATED"/>
    <property type="match status" value="1"/>
</dbReference>
<reference evidence="2 3" key="1">
    <citation type="submission" date="2016-11" db="EMBL/GenBank/DDBJ databases">
        <authorList>
            <person name="Jaros S."/>
            <person name="Januszkiewicz K."/>
            <person name="Wedrychowicz H."/>
        </authorList>
    </citation>
    <scope>NUCLEOTIDE SEQUENCE [LARGE SCALE GENOMIC DNA]</scope>
    <source>
        <strain evidence="2 3">DSM 13106</strain>
    </source>
</reference>
<name>A0A1M5YYA3_9FIRM</name>
<keyword evidence="3" id="KW-1185">Reference proteome</keyword>
<keyword evidence="1" id="KW-1133">Transmembrane helix</keyword>
<dbReference type="STRING" id="1123281.SAMN02745180_02550"/>
<dbReference type="PANTHER" id="PTHR41309:SF2">
    <property type="entry name" value="MEMBRANE PROTEIN"/>
    <property type="match status" value="1"/>
</dbReference>
<proteinExistence type="predicted"/>
<dbReference type="OrthoDB" id="1707185at2"/>
<feature type="transmembrane region" description="Helical" evidence="1">
    <location>
        <begin position="85"/>
        <end position="109"/>
    </location>
</feature>